<feature type="domain" description="Transcription regulator PadR N-terminal" evidence="1">
    <location>
        <begin position="44"/>
        <end position="116"/>
    </location>
</feature>
<name>A0A1Y6K6A3_9CHLR</name>
<dbReference type="SUPFAM" id="SSF46785">
    <property type="entry name" value="Winged helix' DNA-binding domain"/>
    <property type="match status" value="1"/>
</dbReference>
<reference evidence="3" key="1">
    <citation type="submission" date="2017-05" db="EMBL/GenBank/DDBJ databases">
        <authorList>
            <person name="Kirkegaard R."/>
            <person name="Mcilroy J S."/>
        </authorList>
    </citation>
    <scope>NUCLEOTIDE SEQUENCE [LARGE SCALE GENOMIC DNA]</scope>
</reference>
<organism evidence="2 3">
    <name type="scientific">Candidatus Brevifilum fermentans</name>
    <dbReference type="NCBI Taxonomy" id="1986204"/>
    <lineage>
        <taxon>Bacteria</taxon>
        <taxon>Bacillati</taxon>
        <taxon>Chloroflexota</taxon>
        <taxon>Anaerolineae</taxon>
        <taxon>Anaerolineales</taxon>
        <taxon>Anaerolineaceae</taxon>
        <taxon>Candidatus Brevifilum</taxon>
    </lineage>
</organism>
<dbReference type="InterPro" id="IPR036388">
    <property type="entry name" value="WH-like_DNA-bd_sf"/>
</dbReference>
<gene>
    <name evidence="2" type="ORF">CFX1CAM_1353</name>
</gene>
<dbReference type="AlphaFoldDB" id="A0A1Y6K6A3"/>
<dbReference type="InterPro" id="IPR052509">
    <property type="entry name" value="Metal_resp_DNA-bind_regulator"/>
</dbReference>
<dbReference type="KEGG" id="abat:CFX1CAM_1353"/>
<evidence type="ECO:0000313" key="3">
    <source>
        <dbReference type="Proteomes" id="UP000195514"/>
    </source>
</evidence>
<evidence type="ECO:0000259" key="1">
    <source>
        <dbReference type="Pfam" id="PF03551"/>
    </source>
</evidence>
<dbReference type="Proteomes" id="UP000195514">
    <property type="component" value="Chromosome I"/>
</dbReference>
<sequence>MFKENGSDDFAGFNGRGRGRGLGRGRRWLGDYSLMDIRLVEPALLIFLDQDGLHGYGLLEKLAGIGLTEINPSMIYRILRDYEELGLVQSEWDADTTQGPPKRVYTITSEGRLALEQAATSLRVTAQRIEAMLDLFDLSES</sequence>
<keyword evidence="3" id="KW-1185">Reference proteome</keyword>
<protein>
    <submittedName>
        <fullName evidence="2">Putative Transcriptional regulator, PadR-like family</fullName>
    </submittedName>
</protein>
<dbReference type="PANTHER" id="PTHR33169">
    <property type="entry name" value="PADR-FAMILY TRANSCRIPTIONAL REGULATOR"/>
    <property type="match status" value="1"/>
</dbReference>
<dbReference type="EMBL" id="LT859958">
    <property type="protein sequence ID" value="SMX54418.1"/>
    <property type="molecule type" value="Genomic_DNA"/>
</dbReference>
<dbReference type="Pfam" id="PF03551">
    <property type="entry name" value="PadR"/>
    <property type="match status" value="1"/>
</dbReference>
<dbReference type="InterPro" id="IPR005149">
    <property type="entry name" value="Tscrpt_reg_PadR_N"/>
</dbReference>
<dbReference type="Gene3D" id="1.10.10.10">
    <property type="entry name" value="Winged helix-like DNA-binding domain superfamily/Winged helix DNA-binding domain"/>
    <property type="match status" value="1"/>
</dbReference>
<accession>A0A1Y6K6A3</accession>
<proteinExistence type="predicted"/>
<dbReference type="InterPro" id="IPR036390">
    <property type="entry name" value="WH_DNA-bd_sf"/>
</dbReference>
<evidence type="ECO:0000313" key="2">
    <source>
        <dbReference type="EMBL" id="SMX54418.1"/>
    </source>
</evidence>
<dbReference type="PANTHER" id="PTHR33169:SF14">
    <property type="entry name" value="TRANSCRIPTIONAL REGULATOR RV3488"/>
    <property type="match status" value="1"/>
</dbReference>
<dbReference type="OrthoDB" id="9783723at2"/>
<dbReference type="RefSeq" id="WP_087862262.1">
    <property type="nucleotide sequence ID" value="NZ_LT859958.1"/>
</dbReference>